<dbReference type="EnsemblPlants" id="AVESA.00010b.r2.7DG1393240.1">
    <property type="protein sequence ID" value="AVESA.00010b.r2.7DG1393240.1.CDS.1"/>
    <property type="gene ID" value="AVESA.00010b.r2.7DG1393240"/>
</dbReference>
<evidence type="ECO:0000313" key="1">
    <source>
        <dbReference type="EnsemblPlants" id="AVESA.00010b.r2.7DG1393240.1.CDS.1"/>
    </source>
</evidence>
<proteinExistence type="predicted"/>
<name>A0ACD6AIU4_AVESA</name>
<accession>A0ACD6AIU4</accession>
<reference evidence="1" key="1">
    <citation type="submission" date="2021-05" db="EMBL/GenBank/DDBJ databases">
        <authorList>
            <person name="Scholz U."/>
            <person name="Mascher M."/>
            <person name="Fiebig A."/>
        </authorList>
    </citation>
    <scope>NUCLEOTIDE SEQUENCE [LARGE SCALE GENOMIC DNA]</scope>
</reference>
<reference evidence="1" key="2">
    <citation type="submission" date="2025-09" db="UniProtKB">
        <authorList>
            <consortium name="EnsemblPlants"/>
        </authorList>
    </citation>
    <scope>IDENTIFICATION</scope>
</reference>
<sequence>MHPNNATSPAANNDSDVEDITVDLYPFIREYKGGRIKRFLRSPLVAASEGAAANRGVATKDVVVDEATGVSARLFLPSVAAAAGGGGERLPVIMYVHGGSFCTESAFCRTYHYYARSLAAHARALVVSVEYRLAPENPVPAAYDDAWGALRWVTSLSDSWLSSYGDPGRTFLAGDSAGGNIVYNTAVRASRGSGIDIEGLVIVHPYFWGVDRLSSSETTWDGVAMFTPERIDRLWPFVTAGKLGDDDPRVNPVDEEISSLACRRVLVAVAGKDSLRDRGRQLAARMRHRRASADAVTLLESEGEDHVFHLHNPLRATSKILMESIVEFVNQPTVASPLPAALLPELHAYACQGKEPSAGETMNCRGQPITLGVPTRPYVDVFGYGPRNMTRNSCLQIGQGRTPKTTKYGSFLGQVRHTTQTNGLSPSATVAGGYVFRNFI</sequence>
<keyword evidence="2" id="KW-1185">Reference proteome</keyword>
<dbReference type="Proteomes" id="UP001732700">
    <property type="component" value="Chromosome 7D"/>
</dbReference>
<evidence type="ECO:0000313" key="2">
    <source>
        <dbReference type="Proteomes" id="UP001732700"/>
    </source>
</evidence>
<organism evidence="1 2">
    <name type="scientific">Avena sativa</name>
    <name type="common">Oat</name>
    <dbReference type="NCBI Taxonomy" id="4498"/>
    <lineage>
        <taxon>Eukaryota</taxon>
        <taxon>Viridiplantae</taxon>
        <taxon>Streptophyta</taxon>
        <taxon>Embryophyta</taxon>
        <taxon>Tracheophyta</taxon>
        <taxon>Spermatophyta</taxon>
        <taxon>Magnoliopsida</taxon>
        <taxon>Liliopsida</taxon>
        <taxon>Poales</taxon>
        <taxon>Poaceae</taxon>
        <taxon>BOP clade</taxon>
        <taxon>Pooideae</taxon>
        <taxon>Poodae</taxon>
        <taxon>Poeae</taxon>
        <taxon>Poeae Chloroplast Group 1 (Aveneae type)</taxon>
        <taxon>Aveninae</taxon>
        <taxon>Avena</taxon>
    </lineage>
</organism>
<protein>
    <submittedName>
        <fullName evidence="1">Uncharacterized protein</fullName>
    </submittedName>
</protein>